<evidence type="ECO:0000313" key="1">
    <source>
        <dbReference type="EMBL" id="CAE7217512.1"/>
    </source>
</evidence>
<accession>A0A812JZZ8</accession>
<gene>
    <name evidence="1" type="ORF">SNAT2548_LOCUS7735</name>
</gene>
<comment type="caution">
    <text evidence="1">The sequence shown here is derived from an EMBL/GenBank/DDBJ whole genome shotgun (WGS) entry which is preliminary data.</text>
</comment>
<proteinExistence type="predicted"/>
<protein>
    <submittedName>
        <fullName evidence="1">Uncharacterized protein</fullName>
    </submittedName>
</protein>
<dbReference type="Proteomes" id="UP000604046">
    <property type="component" value="Unassembled WGS sequence"/>
</dbReference>
<dbReference type="OrthoDB" id="10483690at2759"/>
<evidence type="ECO:0000313" key="2">
    <source>
        <dbReference type="Proteomes" id="UP000604046"/>
    </source>
</evidence>
<dbReference type="AlphaFoldDB" id="A0A812JZZ8"/>
<reference evidence="1" key="1">
    <citation type="submission" date="2021-02" db="EMBL/GenBank/DDBJ databases">
        <authorList>
            <person name="Dougan E. K."/>
            <person name="Rhodes N."/>
            <person name="Thang M."/>
            <person name="Chan C."/>
        </authorList>
    </citation>
    <scope>NUCLEOTIDE SEQUENCE</scope>
</reference>
<dbReference type="EMBL" id="CAJNDS010000552">
    <property type="protein sequence ID" value="CAE7217512.1"/>
    <property type="molecule type" value="Genomic_DNA"/>
</dbReference>
<organism evidence="1 2">
    <name type="scientific">Symbiodinium natans</name>
    <dbReference type="NCBI Taxonomy" id="878477"/>
    <lineage>
        <taxon>Eukaryota</taxon>
        <taxon>Sar</taxon>
        <taxon>Alveolata</taxon>
        <taxon>Dinophyceae</taxon>
        <taxon>Suessiales</taxon>
        <taxon>Symbiodiniaceae</taxon>
        <taxon>Symbiodinium</taxon>
    </lineage>
</organism>
<name>A0A812JZZ8_9DINO</name>
<sequence>MTRLLLALCCTALAADIEKHQVLSVAKPEAPGKEVKAPMPFGGLEPFGRQDAGQELTESAMTETNEMVDQLERAEVAEETWVLSSKPQLEWFPLLL</sequence>
<keyword evidence="2" id="KW-1185">Reference proteome</keyword>